<reference evidence="7" key="1">
    <citation type="submission" date="2017-01" db="EMBL/GenBank/DDBJ databases">
        <authorList>
            <person name="Varghese N."/>
            <person name="Submissions S."/>
        </authorList>
    </citation>
    <scope>NUCLEOTIDE SEQUENCE [LARGE SCALE GENOMIC DNA]</scope>
    <source>
        <strain evidence="7">ATCC 12950</strain>
    </source>
</reference>
<dbReference type="Pfam" id="PF21597">
    <property type="entry name" value="TetR_C_43"/>
    <property type="match status" value="1"/>
</dbReference>
<dbReference type="EMBL" id="FTNI01000051">
    <property type="protein sequence ID" value="SIS24355.1"/>
    <property type="molecule type" value="Genomic_DNA"/>
</dbReference>
<sequence>MSRPRSDAERNRARLLDVAVDLFAEHGDQVQMGEVARAAQVGVGTLYRHFPTRQALVEAVAEQRFSEILAFAESECLPNPDTRAALTCFLTHVAQMHQTGRGLSGAIEATFGSTAPRGPLAIELLAIGDTLIRRGHADGTVRADITVDDLYMLVGALAMISRGDVGDWRRFIDITLDGIAPR</sequence>
<name>A0A1N7HHI0_9ACTN</name>
<evidence type="ECO:0000313" key="7">
    <source>
        <dbReference type="Proteomes" id="UP000186096"/>
    </source>
</evidence>
<dbReference type="SUPFAM" id="SSF46689">
    <property type="entry name" value="Homeodomain-like"/>
    <property type="match status" value="1"/>
</dbReference>
<dbReference type="GO" id="GO:0003700">
    <property type="term" value="F:DNA-binding transcription factor activity"/>
    <property type="evidence" value="ECO:0007669"/>
    <property type="project" value="TreeGrafter"/>
</dbReference>
<dbReference type="SUPFAM" id="SSF48498">
    <property type="entry name" value="Tetracyclin repressor-like, C-terminal domain"/>
    <property type="match status" value="1"/>
</dbReference>
<dbReference type="GO" id="GO:0000976">
    <property type="term" value="F:transcription cis-regulatory region binding"/>
    <property type="evidence" value="ECO:0007669"/>
    <property type="project" value="TreeGrafter"/>
</dbReference>
<dbReference type="STRING" id="58117.SAMN05421833_1511"/>
<dbReference type="PANTHER" id="PTHR30055">
    <property type="entry name" value="HTH-TYPE TRANSCRIPTIONAL REGULATOR RUTR"/>
    <property type="match status" value="1"/>
</dbReference>
<dbReference type="RefSeq" id="WP_076443070.1">
    <property type="nucleotide sequence ID" value="NZ_FTNI01000051.1"/>
</dbReference>
<dbReference type="InterPro" id="IPR009057">
    <property type="entry name" value="Homeodomain-like_sf"/>
</dbReference>
<evidence type="ECO:0000259" key="5">
    <source>
        <dbReference type="PROSITE" id="PS50977"/>
    </source>
</evidence>
<keyword evidence="2 4" id="KW-0238">DNA-binding</keyword>
<dbReference type="PRINTS" id="PR00455">
    <property type="entry name" value="HTHTETR"/>
</dbReference>
<dbReference type="AlphaFoldDB" id="A0A1N7HHI0"/>
<keyword evidence="7" id="KW-1185">Reference proteome</keyword>
<dbReference type="Pfam" id="PF00440">
    <property type="entry name" value="TetR_N"/>
    <property type="match status" value="1"/>
</dbReference>
<feature type="domain" description="HTH tetR-type" evidence="5">
    <location>
        <begin position="9"/>
        <end position="68"/>
    </location>
</feature>
<dbReference type="InterPro" id="IPR050109">
    <property type="entry name" value="HTH-type_TetR-like_transc_reg"/>
</dbReference>
<protein>
    <submittedName>
        <fullName evidence="6">Transcriptional regulator, TetR family</fullName>
    </submittedName>
</protein>
<organism evidence="6 7">
    <name type="scientific">Microbispora rosea</name>
    <dbReference type="NCBI Taxonomy" id="58117"/>
    <lineage>
        <taxon>Bacteria</taxon>
        <taxon>Bacillati</taxon>
        <taxon>Actinomycetota</taxon>
        <taxon>Actinomycetes</taxon>
        <taxon>Streptosporangiales</taxon>
        <taxon>Streptosporangiaceae</taxon>
        <taxon>Microbispora</taxon>
    </lineage>
</organism>
<keyword evidence="3" id="KW-0804">Transcription</keyword>
<proteinExistence type="predicted"/>
<evidence type="ECO:0000313" key="6">
    <source>
        <dbReference type="EMBL" id="SIS24355.1"/>
    </source>
</evidence>
<evidence type="ECO:0000256" key="2">
    <source>
        <dbReference type="ARBA" id="ARBA00023125"/>
    </source>
</evidence>
<keyword evidence="1" id="KW-0805">Transcription regulation</keyword>
<evidence type="ECO:0000256" key="1">
    <source>
        <dbReference type="ARBA" id="ARBA00023015"/>
    </source>
</evidence>
<dbReference type="PROSITE" id="PS50977">
    <property type="entry name" value="HTH_TETR_2"/>
    <property type="match status" value="1"/>
</dbReference>
<evidence type="ECO:0000256" key="4">
    <source>
        <dbReference type="PROSITE-ProRule" id="PRU00335"/>
    </source>
</evidence>
<feature type="DNA-binding region" description="H-T-H motif" evidence="4">
    <location>
        <begin position="31"/>
        <end position="50"/>
    </location>
</feature>
<dbReference type="InterPro" id="IPR049445">
    <property type="entry name" value="TetR_SbtR-like_C"/>
</dbReference>
<accession>A0A1N7HHI0</accession>
<dbReference type="InterPro" id="IPR001647">
    <property type="entry name" value="HTH_TetR"/>
</dbReference>
<dbReference type="PANTHER" id="PTHR30055:SF234">
    <property type="entry name" value="HTH-TYPE TRANSCRIPTIONAL REGULATOR BETI"/>
    <property type="match status" value="1"/>
</dbReference>
<dbReference type="Gene3D" id="1.10.357.10">
    <property type="entry name" value="Tetracycline Repressor, domain 2"/>
    <property type="match status" value="1"/>
</dbReference>
<dbReference type="InterPro" id="IPR036271">
    <property type="entry name" value="Tet_transcr_reg_TetR-rel_C_sf"/>
</dbReference>
<evidence type="ECO:0000256" key="3">
    <source>
        <dbReference type="ARBA" id="ARBA00023163"/>
    </source>
</evidence>
<gene>
    <name evidence="6" type="ORF">SAMN05421833_1511</name>
</gene>
<dbReference type="Proteomes" id="UP000186096">
    <property type="component" value="Unassembled WGS sequence"/>
</dbReference>
<dbReference type="OrthoDB" id="3192968at2"/>